<dbReference type="RefSeq" id="WP_157351033.1">
    <property type="nucleotide sequence ID" value="NZ_WGGT01000027.1"/>
</dbReference>
<sequence>MENNTIFDDVFRTMLEKMPQLVIPVINEVFHTSYSKEEKINQYRNEHHTASGEIITDSYLGIGNKLYHLECESRVKGNMVIRMIEYDFAAALEDIALADGIYEMNFPHSCILYLRHNKNTPNHLNVRINMPDGQHIIYSVPTIKLQEYTKDDIFRKKLLFFLPFYIMRYEKELHSIEKDSKKTIEMVEDIESLIVDLKKEFSSDEEMELYTRLAELMERISDYILNSEKNLKERIGAIMGGKILELETDKILERGREQGLEQGLEQATTKIISQMLKENVSWDKIILYTGCTREDIEKISRESLA</sequence>
<organism evidence="1 2">
    <name type="scientific">Roseburia intestinalis</name>
    <dbReference type="NCBI Taxonomy" id="166486"/>
    <lineage>
        <taxon>Bacteria</taxon>
        <taxon>Bacillati</taxon>
        <taxon>Bacillota</taxon>
        <taxon>Clostridia</taxon>
        <taxon>Lachnospirales</taxon>
        <taxon>Lachnospiraceae</taxon>
        <taxon>Roseburia</taxon>
    </lineage>
</organism>
<protein>
    <recommendedName>
        <fullName evidence="3">Rpn family recombination-promoting nuclease/putative transposase</fullName>
    </recommendedName>
</protein>
<dbReference type="EMBL" id="WGGT01000027">
    <property type="protein sequence ID" value="MVQ47247.1"/>
    <property type="molecule type" value="Genomic_DNA"/>
</dbReference>
<proteinExistence type="predicted"/>
<accession>A0A6L6XKK2</accession>
<dbReference type="Proteomes" id="UP000479531">
    <property type="component" value="Unassembled WGS sequence"/>
</dbReference>
<evidence type="ECO:0000313" key="2">
    <source>
        <dbReference type="Proteomes" id="UP000479531"/>
    </source>
</evidence>
<dbReference type="AlphaFoldDB" id="A0A6L6XKK2"/>
<evidence type="ECO:0000313" key="1">
    <source>
        <dbReference type="EMBL" id="MVQ47247.1"/>
    </source>
</evidence>
<evidence type="ECO:0008006" key="3">
    <source>
        <dbReference type="Google" id="ProtNLM"/>
    </source>
</evidence>
<gene>
    <name evidence="1" type="ORF">GCK47_16540</name>
</gene>
<name>A0A6L6XKK2_9FIRM</name>
<reference evidence="1 2" key="1">
    <citation type="submission" date="2019-10" db="EMBL/GenBank/DDBJ databases">
        <title>Roseburia spp. ameliorate alcoholic fatty liver via restoration of gut barrier function.</title>
        <authorList>
            <person name="Seo B."/>
            <person name="Ko G."/>
        </authorList>
    </citation>
    <scope>NUCLEOTIDE SEQUENCE [LARGE SCALE GENOMIC DNA]</scope>
    <source>
        <strain evidence="1 2">SNUG30017</strain>
    </source>
</reference>
<comment type="caution">
    <text evidence="1">The sequence shown here is derived from an EMBL/GenBank/DDBJ whole genome shotgun (WGS) entry which is preliminary data.</text>
</comment>